<evidence type="ECO:0008006" key="4">
    <source>
        <dbReference type="Google" id="ProtNLM"/>
    </source>
</evidence>
<feature type="transmembrane region" description="Helical" evidence="1">
    <location>
        <begin position="52"/>
        <end position="70"/>
    </location>
</feature>
<keyword evidence="1" id="KW-1133">Transmembrane helix</keyword>
<keyword evidence="1" id="KW-0812">Transmembrane</keyword>
<accession>A0A0T9V0R9</accession>
<dbReference type="InterPro" id="IPR032118">
    <property type="entry name" value="Phage_holin_HP1"/>
</dbReference>
<organism evidence="2 3">
    <name type="scientific">Yersinia aleksiciae</name>
    <dbReference type="NCBI Taxonomy" id="263819"/>
    <lineage>
        <taxon>Bacteria</taxon>
        <taxon>Pseudomonadati</taxon>
        <taxon>Pseudomonadota</taxon>
        <taxon>Gammaproteobacteria</taxon>
        <taxon>Enterobacterales</taxon>
        <taxon>Yersiniaceae</taxon>
        <taxon>Yersinia</taxon>
    </lineage>
</organism>
<dbReference type="Proteomes" id="UP000040088">
    <property type="component" value="Unassembled WGS sequence"/>
</dbReference>
<proteinExistence type="predicted"/>
<sequence length="111" mass="12258">MRGLFAFSPPPTPINRKHPLAKSGNGGGLFPTQQQIYAQANWQGETMKMKDYSSSIALWFGGLTTTIGALSLNDWAMIAGIVCTLGTFGVNWHYKRKEYQLREKANESSSS</sequence>
<dbReference type="Pfam" id="PF16080">
    <property type="entry name" value="Phage_holin_2_3"/>
    <property type="match status" value="1"/>
</dbReference>
<dbReference type="EMBL" id="CQEM01000034">
    <property type="protein sequence ID" value="CNL92789.1"/>
    <property type="molecule type" value="Genomic_DNA"/>
</dbReference>
<evidence type="ECO:0000313" key="2">
    <source>
        <dbReference type="EMBL" id="CNL92789.1"/>
    </source>
</evidence>
<dbReference type="AlphaFoldDB" id="A0A0T9V0R9"/>
<gene>
    <name evidence="2" type="ORF">ERS008460_04123</name>
</gene>
<reference evidence="3" key="1">
    <citation type="submission" date="2015-03" db="EMBL/GenBank/DDBJ databases">
        <authorList>
            <consortium name="Pathogen Informatics"/>
        </authorList>
    </citation>
    <scope>NUCLEOTIDE SEQUENCE [LARGE SCALE GENOMIC DNA]</scope>
    <source>
        <strain evidence="3">IP27925</strain>
    </source>
</reference>
<keyword evidence="1" id="KW-0472">Membrane</keyword>
<evidence type="ECO:0000256" key="1">
    <source>
        <dbReference type="SAM" id="Phobius"/>
    </source>
</evidence>
<protein>
    <recommendedName>
        <fullName evidence="4">Holin</fullName>
    </recommendedName>
</protein>
<evidence type="ECO:0000313" key="3">
    <source>
        <dbReference type="Proteomes" id="UP000040088"/>
    </source>
</evidence>
<feature type="transmembrane region" description="Helical" evidence="1">
    <location>
        <begin position="76"/>
        <end position="94"/>
    </location>
</feature>
<name>A0A0T9V0R9_YERAE</name>